<evidence type="ECO:0000256" key="2">
    <source>
        <dbReference type="ARBA" id="ARBA00005582"/>
    </source>
</evidence>
<dbReference type="CDD" id="cd03424">
    <property type="entry name" value="NUDIX_ADPRase_Nudt5_UGPPase_Nudt14"/>
    <property type="match status" value="1"/>
</dbReference>
<evidence type="ECO:0000313" key="6">
    <source>
        <dbReference type="EMBL" id="GAA0544404.1"/>
    </source>
</evidence>
<feature type="domain" description="Nudix hydrolase" evidence="5">
    <location>
        <begin position="49"/>
        <end position="177"/>
    </location>
</feature>
<dbReference type="EMBL" id="BAAAHD010000001">
    <property type="protein sequence ID" value="GAA0544404.1"/>
    <property type="molecule type" value="Genomic_DNA"/>
</dbReference>
<gene>
    <name evidence="6" type="ORF">GCM10009546_03100</name>
</gene>
<name>A0ABN1DIE1_9ACTN</name>
<evidence type="ECO:0000256" key="3">
    <source>
        <dbReference type="ARBA" id="ARBA00022801"/>
    </source>
</evidence>
<dbReference type="PANTHER" id="PTHR11839">
    <property type="entry name" value="UDP/ADP-SUGAR PYROPHOSPHATASE"/>
    <property type="match status" value="1"/>
</dbReference>
<dbReference type="Gene3D" id="3.90.79.10">
    <property type="entry name" value="Nucleoside Triphosphate Pyrophosphohydrolase"/>
    <property type="match status" value="1"/>
</dbReference>
<dbReference type="InterPro" id="IPR020476">
    <property type="entry name" value="Nudix_hydrolase"/>
</dbReference>
<dbReference type="Pfam" id="PF00293">
    <property type="entry name" value="NUDIX"/>
    <property type="match status" value="1"/>
</dbReference>
<evidence type="ECO:0000259" key="5">
    <source>
        <dbReference type="PROSITE" id="PS51462"/>
    </source>
</evidence>
<comment type="similarity">
    <text evidence="2 4">Belongs to the Nudix hydrolase family.</text>
</comment>
<evidence type="ECO:0000256" key="1">
    <source>
        <dbReference type="ARBA" id="ARBA00001946"/>
    </source>
</evidence>
<dbReference type="InterPro" id="IPR015797">
    <property type="entry name" value="NUDIX_hydrolase-like_dom_sf"/>
</dbReference>
<dbReference type="PANTHER" id="PTHR11839:SF18">
    <property type="entry name" value="NUDIX HYDROLASE DOMAIN-CONTAINING PROTEIN"/>
    <property type="match status" value="1"/>
</dbReference>
<dbReference type="SUPFAM" id="SSF55811">
    <property type="entry name" value="Nudix"/>
    <property type="match status" value="1"/>
</dbReference>
<dbReference type="Proteomes" id="UP001501427">
    <property type="component" value="Unassembled WGS sequence"/>
</dbReference>
<accession>A0ABN1DIE1</accession>
<dbReference type="PRINTS" id="PR00502">
    <property type="entry name" value="NUDIXFAMILY"/>
</dbReference>
<evidence type="ECO:0000256" key="4">
    <source>
        <dbReference type="RuleBase" id="RU003476"/>
    </source>
</evidence>
<protein>
    <submittedName>
        <fullName evidence="6">NUDIX hydrolase</fullName>
    </submittedName>
</protein>
<sequence>MSVTPETPTERTKWVVHDERVVDENRHIRISIANIELPNGVVFDQYVFRVPRCVMTAVLDEAGENILLIWRHRFIVDQWDWEVPGGYADPGEDPAAAAAREAEEETGWRPKNLQFLFSFQPMVGSADAPQDLYLARGADLVGEPHVDEAEAVRWMPLDEAHQRIQRGEIIGAATVMAVLHALAARAGAPPRSP</sequence>
<comment type="cofactor">
    <cofactor evidence="1">
        <name>Mg(2+)</name>
        <dbReference type="ChEBI" id="CHEBI:18420"/>
    </cofactor>
</comment>
<reference evidence="6 7" key="1">
    <citation type="journal article" date="2019" name="Int. J. Syst. Evol. Microbiol.">
        <title>The Global Catalogue of Microorganisms (GCM) 10K type strain sequencing project: providing services to taxonomists for standard genome sequencing and annotation.</title>
        <authorList>
            <consortium name="The Broad Institute Genomics Platform"/>
            <consortium name="The Broad Institute Genome Sequencing Center for Infectious Disease"/>
            <person name="Wu L."/>
            <person name="Ma J."/>
        </authorList>
    </citation>
    <scope>NUCLEOTIDE SEQUENCE [LARGE SCALE GENOMIC DNA]</scope>
    <source>
        <strain evidence="6 7">JCM 10667</strain>
    </source>
</reference>
<dbReference type="InterPro" id="IPR000086">
    <property type="entry name" value="NUDIX_hydrolase_dom"/>
</dbReference>
<keyword evidence="3 4" id="KW-0378">Hydrolase</keyword>
<keyword evidence="7" id="KW-1185">Reference proteome</keyword>
<dbReference type="PROSITE" id="PS00893">
    <property type="entry name" value="NUDIX_BOX"/>
    <property type="match status" value="1"/>
</dbReference>
<dbReference type="GO" id="GO:0016787">
    <property type="term" value="F:hydrolase activity"/>
    <property type="evidence" value="ECO:0007669"/>
    <property type="project" value="UniProtKB-KW"/>
</dbReference>
<evidence type="ECO:0000313" key="7">
    <source>
        <dbReference type="Proteomes" id="UP001501427"/>
    </source>
</evidence>
<proteinExistence type="inferred from homology"/>
<dbReference type="InterPro" id="IPR020084">
    <property type="entry name" value="NUDIX_hydrolase_CS"/>
</dbReference>
<dbReference type="PROSITE" id="PS51462">
    <property type="entry name" value="NUDIX"/>
    <property type="match status" value="1"/>
</dbReference>
<organism evidence="6 7">
    <name type="scientific">Actinomadura livida</name>
    <dbReference type="NCBI Taxonomy" id="79909"/>
    <lineage>
        <taxon>Bacteria</taxon>
        <taxon>Bacillati</taxon>
        <taxon>Actinomycetota</taxon>
        <taxon>Actinomycetes</taxon>
        <taxon>Streptosporangiales</taxon>
        <taxon>Thermomonosporaceae</taxon>
        <taxon>Actinomadura</taxon>
    </lineage>
</organism>
<comment type="caution">
    <text evidence="6">The sequence shown here is derived from an EMBL/GenBank/DDBJ whole genome shotgun (WGS) entry which is preliminary data.</text>
</comment>